<accession>A0A4R6V614</accession>
<keyword evidence="4" id="KW-1185">Reference proteome</keyword>
<keyword evidence="2" id="KW-0812">Transmembrane</keyword>
<comment type="caution">
    <text evidence="3">The sequence shown here is derived from an EMBL/GenBank/DDBJ whole genome shotgun (WGS) entry which is preliminary data.</text>
</comment>
<evidence type="ECO:0000256" key="1">
    <source>
        <dbReference type="SAM" id="MobiDB-lite"/>
    </source>
</evidence>
<evidence type="ECO:0000256" key="2">
    <source>
        <dbReference type="SAM" id="Phobius"/>
    </source>
</evidence>
<dbReference type="RefSeq" id="WP_133827981.1">
    <property type="nucleotide sequence ID" value="NZ_BAABHR010000072.1"/>
</dbReference>
<reference evidence="3 4" key="1">
    <citation type="submission" date="2019-03" db="EMBL/GenBank/DDBJ databases">
        <title>Genomic Encyclopedia of Type Strains, Phase IV (KMG-IV): sequencing the most valuable type-strain genomes for metagenomic binning, comparative biology and taxonomic classification.</title>
        <authorList>
            <person name="Goeker M."/>
        </authorList>
    </citation>
    <scope>NUCLEOTIDE SEQUENCE [LARGE SCALE GENOMIC DNA]</scope>
    <source>
        <strain evidence="3 4">DSM 45775</strain>
    </source>
</reference>
<dbReference type="AlphaFoldDB" id="A0A4R6V614"/>
<dbReference type="EMBL" id="SNYO01000005">
    <property type="protein sequence ID" value="TDQ55824.1"/>
    <property type="molecule type" value="Genomic_DNA"/>
</dbReference>
<protein>
    <submittedName>
        <fullName evidence="3">Uncharacterized protein</fullName>
    </submittedName>
</protein>
<feature type="compositionally biased region" description="Low complexity" evidence="1">
    <location>
        <begin position="93"/>
        <end position="103"/>
    </location>
</feature>
<name>A0A4R6V614_9PSEU</name>
<evidence type="ECO:0000313" key="3">
    <source>
        <dbReference type="EMBL" id="TDQ55824.1"/>
    </source>
</evidence>
<sequence length="115" mass="11422">MRSALLLLGGLVLIGAGIAVIALEVPGRWVLGPALIAGGLLAKVAGFLLTGDAPPSGSGRTVTTLGTAGAERPRSGPTAGRTSALRRARTARTARASEAARVACEGAATHRRTAS</sequence>
<keyword evidence="2" id="KW-1133">Transmembrane helix</keyword>
<feature type="region of interest" description="Disordered" evidence="1">
    <location>
        <begin position="50"/>
        <end position="115"/>
    </location>
</feature>
<evidence type="ECO:0000313" key="4">
    <source>
        <dbReference type="Proteomes" id="UP000295705"/>
    </source>
</evidence>
<gene>
    <name evidence="3" type="ORF">EV188_105222</name>
</gene>
<dbReference type="Proteomes" id="UP000295705">
    <property type="component" value="Unassembled WGS sequence"/>
</dbReference>
<proteinExistence type="predicted"/>
<organism evidence="3 4">
    <name type="scientific">Actinomycetospora succinea</name>
    <dbReference type="NCBI Taxonomy" id="663603"/>
    <lineage>
        <taxon>Bacteria</taxon>
        <taxon>Bacillati</taxon>
        <taxon>Actinomycetota</taxon>
        <taxon>Actinomycetes</taxon>
        <taxon>Pseudonocardiales</taxon>
        <taxon>Pseudonocardiaceae</taxon>
        <taxon>Actinomycetospora</taxon>
    </lineage>
</organism>
<feature type="transmembrane region" description="Helical" evidence="2">
    <location>
        <begin position="29"/>
        <end position="50"/>
    </location>
</feature>
<keyword evidence="2" id="KW-0472">Membrane</keyword>